<dbReference type="AlphaFoldDB" id="A0A562K170"/>
<keyword evidence="2" id="KW-1185">Reference proteome</keyword>
<proteinExistence type="predicted"/>
<protein>
    <submittedName>
        <fullName evidence="1">Uncharacterized protein</fullName>
    </submittedName>
</protein>
<gene>
    <name evidence="1" type="ORF">IQ19_01609</name>
</gene>
<evidence type="ECO:0000313" key="2">
    <source>
        <dbReference type="Proteomes" id="UP000318667"/>
    </source>
</evidence>
<organism evidence="1 2">
    <name type="scientific">Cytobacillus oceanisediminis</name>
    <dbReference type="NCBI Taxonomy" id="665099"/>
    <lineage>
        <taxon>Bacteria</taxon>
        <taxon>Bacillati</taxon>
        <taxon>Bacillota</taxon>
        <taxon>Bacilli</taxon>
        <taxon>Bacillales</taxon>
        <taxon>Bacillaceae</taxon>
        <taxon>Cytobacillus</taxon>
    </lineage>
</organism>
<dbReference type="RefSeq" id="WP_199749400.1">
    <property type="nucleotide sequence ID" value="NZ_CBCSDC010000006.1"/>
</dbReference>
<reference evidence="1 2" key="1">
    <citation type="journal article" date="2015" name="Stand. Genomic Sci.">
        <title>Genomic Encyclopedia of Bacterial and Archaeal Type Strains, Phase III: the genomes of soil and plant-associated and newly described type strains.</title>
        <authorList>
            <person name="Whitman W.B."/>
            <person name="Woyke T."/>
            <person name="Klenk H.P."/>
            <person name="Zhou Y."/>
            <person name="Lilburn T.G."/>
            <person name="Beck B.J."/>
            <person name="De Vos P."/>
            <person name="Vandamme P."/>
            <person name="Eisen J.A."/>
            <person name="Garrity G."/>
            <person name="Hugenholtz P."/>
            <person name="Kyrpides N.C."/>
        </authorList>
    </citation>
    <scope>NUCLEOTIDE SEQUENCE [LARGE SCALE GENOMIC DNA]</scope>
    <source>
        <strain evidence="1 2">CGMCC 1.10115</strain>
    </source>
</reference>
<dbReference type="EMBL" id="VLKI01000003">
    <property type="protein sequence ID" value="TWH89181.1"/>
    <property type="molecule type" value="Genomic_DNA"/>
</dbReference>
<dbReference type="GeneID" id="65406805"/>
<name>A0A562K170_9BACI</name>
<evidence type="ECO:0000313" key="1">
    <source>
        <dbReference type="EMBL" id="TWH89181.1"/>
    </source>
</evidence>
<sequence>MKELVGSCCVCGKQLYCLDGFFNGVYTENNETICFDCSKDREKSAE</sequence>
<comment type="caution">
    <text evidence="1">The sequence shown here is derived from an EMBL/GenBank/DDBJ whole genome shotgun (WGS) entry which is preliminary data.</text>
</comment>
<accession>A0A562K170</accession>
<dbReference type="Proteomes" id="UP000318667">
    <property type="component" value="Unassembled WGS sequence"/>
</dbReference>